<evidence type="ECO:0000313" key="4">
    <source>
        <dbReference type="Proteomes" id="UP000800094"/>
    </source>
</evidence>
<evidence type="ECO:0000256" key="1">
    <source>
        <dbReference type="SAM" id="MobiDB-lite"/>
    </source>
</evidence>
<dbReference type="GeneID" id="54583151"/>
<accession>A0A6A6I2Y6</accession>
<feature type="compositionally biased region" description="Low complexity" evidence="1">
    <location>
        <begin position="115"/>
        <end position="130"/>
    </location>
</feature>
<dbReference type="AlphaFoldDB" id="A0A6A6I2Y6"/>
<dbReference type="RefSeq" id="XP_033679848.1">
    <property type="nucleotide sequence ID" value="XM_033829821.1"/>
</dbReference>
<keyword evidence="2" id="KW-0812">Transmembrane</keyword>
<feature type="region of interest" description="Disordered" evidence="1">
    <location>
        <begin position="115"/>
        <end position="134"/>
    </location>
</feature>
<reference evidence="3" key="1">
    <citation type="journal article" date="2020" name="Stud. Mycol.">
        <title>101 Dothideomycetes genomes: a test case for predicting lifestyles and emergence of pathogens.</title>
        <authorList>
            <person name="Haridas S."/>
            <person name="Albert R."/>
            <person name="Binder M."/>
            <person name="Bloem J."/>
            <person name="Labutti K."/>
            <person name="Salamov A."/>
            <person name="Andreopoulos B."/>
            <person name="Baker S."/>
            <person name="Barry K."/>
            <person name="Bills G."/>
            <person name="Bluhm B."/>
            <person name="Cannon C."/>
            <person name="Castanera R."/>
            <person name="Culley D."/>
            <person name="Daum C."/>
            <person name="Ezra D."/>
            <person name="Gonzalez J."/>
            <person name="Henrissat B."/>
            <person name="Kuo A."/>
            <person name="Liang C."/>
            <person name="Lipzen A."/>
            <person name="Lutzoni F."/>
            <person name="Magnuson J."/>
            <person name="Mondo S."/>
            <person name="Nolan M."/>
            <person name="Ohm R."/>
            <person name="Pangilinan J."/>
            <person name="Park H.-J."/>
            <person name="Ramirez L."/>
            <person name="Alfaro M."/>
            <person name="Sun H."/>
            <person name="Tritt A."/>
            <person name="Yoshinaga Y."/>
            <person name="Zwiers L.-H."/>
            <person name="Turgeon B."/>
            <person name="Goodwin S."/>
            <person name="Spatafora J."/>
            <person name="Crous P."/>
            <person name="Grigoriev I."/>
        </authorList>
    </citation>
    <scope>NUCLEOTIDE SEQUENCE</scope>
    <source>
        <strain evidence="3">CBS 122368</strain>
    </source>
</reference>
<evidence type="ECO:0008006" key="5">
    <source>
        <dbReference type="Google" id="ProtNLM"/>
    </source>
</evidence>
<dbReference type="EMBL" id="ML987202">
    <property type="protein sequence ID" value="KAF2244844.1"/>
    <property type="molecule type" value="Genomic_DNA"/>
</dbReference>
<name>A0A6A6I2Y6_9PLEO</name>
<keyword evidence="4" id="KW-1185">Reference proteome</keyword>
<evidence type="ECO:0000313" key="3">
    <source>
        <dbReference type="EMBL" id="KAF2244844.1"/>
    </source>
</evidence>
<proteinExistence type="predicted"/>
<keyword evidence="2" id="KW-1133">Transmembrane helix</keyword>
<dbReference type="OrthoDB" id="5215637at2759"/>
<feature type="transmembrane region" description="Helical" evidence="2">
    <location>
        <begin position="143"/>
        <end position="164"/>
    </location>
</feature>
<organism evidence="3 4">
    <name type="scientific">Trematosphaeria pertusa</name>
    <dbReference type="NCBI Taxonomy" id="390896"/>
    <lineage>
        <taxon>Eukaryota</taxon>
        <taxon>Fungi</taxon>
        <taxon>Dikarya</taxon>
        <taxon>Ascomycota</taxon>
        <taxon>Pezizomycotina</taxon>
        <taxon>Dothideomycetes</taxon>
        <taxon>Pleosporomycetidae</taxon>
        <taxon>Pleosporales</taxon>
        <taxon>Massarineae</taxon>
        <taxon>Trematosphaeriaceae</taxon>
        <taxon>Trematosphaeria</taxon>
    </lineage>
</organism>
<sequence length="293" mass="30863">MCVVTDPSTANSAYPIGTSMRGSCTNPEWDNAFCGDYCLSDQDLGGRLTACGDDKFCCADDTSCSCSNGAFQINPGSAQTIIGIEGLEHTDTSTIQVSTSSVGPTATTLVTAILTSSSSGEPSSTPTAAPVKEKATDKPGVKAGIALGVIFGVLFLGMAGWLIYKYLFSGNRWRKSDEGTVVTETSAPPRPLSTQDPYIPGNAASLMFDPPVAATTRRSQDNFDRGDAPIGNAYERNAQNLDPFENSSTTVGTRTWNAGQGPARGPSARPLSFVSDDLEEARYVRPRVNEMGV</sequence>
<dbReference type="Proteomes" id="UP000800094">
    <property type="component" value="Unassembled WGS sequence"/>
</dbReference>
<feature type="compositionally biased region" description="Polar residues" evidence="1">
    <location>
        <begin position="239"/>
        <end position="258"/>
    </location>
</feature>
<evidence type="ECO:0000256" key="2">
    <source>
        <dbReference type="SAM" id="Phobius"/>
    </source>
</evidence>
<gene>
    <name evidence="3" type="ORF">BU26DRAFT_522582</name>
</gene>
<keyword evidence="2" id="KW-0472">Membrane</keyword>
<protein>
    <recommendedName>
        <fullName evidence="5">Mid2 domain-containing protein</fullName>
    </recommendedName>
</protein>
<feature type="region of interest" description="Disordered" evidence="1">
    <location>
        <begin position="239"/>
        <end position="273"/>
    </location>
</feature>